<evidence type="ECO:0000256" key="1">
    <source>
        <dbReference type="SAM" id="MobiDB-lite"/>
    </source>
</evidence>
<protein>
    <submittedName>
        <fullName evidence="2">Uncharacterized protein</fullName>
    </submittedName>
</protein>
<evidence type="ECO:0000313" key="2">
    <source>
        <dbReference type="EMBL" id="OWA53802.1"/>
    </source>
</evidence>
<dbReference type="Proteomes" id="UP000192578">
    <property type="component" value="Unassembled WGS sequence"/>
</dbReference>
<sequence length="78" mass="8618">MVKVGQFRSLATYSEEEDVAAAEIAEKNEAEQIFAEEPEEGEEQDPENPDDLPNFAVFGVPLNYDKKPTSTNGNNSLL</sequence>
<evidence type="ECO:0000313" key="3">
    <source>
        <dbReference type="Proteomes" id="UP000192578"/>
    </source>
</evidence>
<feature type="region of interest" description="Disordered" evidence="1">
    <location>
        <begin position="32"/>
        <end position="78"/>
    </location>
</feature>
<reference evidence="3" key="1">
    <citation type="submission" date="2017-01" db="EMBL/GenBank/DDBJ databases">
        <title>Comparative genomics of anhydrobiosis in the tardigrade Hypsibius dujardini.</title>
        <authorList>
            <person name="Yoshida Y."/>
            <person name="Koutsovoulos G."/>
            <person name="Laetsch D."/>
            <person name="Stevens L."/>
            <person name="Kumar S."/>
            <person name="Horikawa D."/>
            <person name="Ishino K."/>
            <person name="Komine S."/>
            <person name="Tomita M."/>
            <person name="Blaxter M."/>
            <person name="Arakawa K."/>
        </authorList>
    </citation>
    <scope>NUCLEOTIDE SEQUENCE [LARGE SCALE GENOMIC DNA]</scope>
    <source>
        <strain evidence="3">Z151</strain>
    </source>
</reference>
<feature type="compositionally biased region" description="Acidic residues" evidence="1">
    <location>
        <begin position="34"/>
        <end position="50"/>
    </location>
</feature>
<organism evidence="2 3">
    <name type="scientific">Hypsibius exemplaris</name>
    <name type="common">Freshwater tardigrade</name>
    <dbReference type="NCBI Taxonomy" id="2072580"/>
    <lineage>
        <taxon>Eukaryota</taxon>
        <taxon>Metazoa</taxon>
        <taxon>Ecdysozoa</taxon>
        <taxon>Tardigrada</taxon>
        <taxon>Eutardigrada</taxon>
        <taxon>Parachela</taxon>
        <taxon>Hypsibioidea</taxon>
        <taxon>Hypsibiidae</taxon>
        <taxon>Hypsibius</taxon>
    </lineage>
</organism>
<name>A0A9X6NGU6_HYPEX</name>
<feature type="compositionally biased region" description="Polar residues" evidence="1">
    <location>
        <begin position="69"/>
        <end position="78"/>
    </location>
</feature>
<accession>A0A9X6NGU6</accession>
<proteinExistence type="predicted"/>
<gene>
    <name evidence="2" type="ORF">BV898_18225</name>
</gene>
<comment type="caution">
    <text evidence="2">The sequence shown here is derived from an EMBL/GenBank/DDBJ whole genome shotgun (WGS) entry which is preliminary data.</text>
</comment>
<keyword evidence="3" id="KW-1185">Reference proteome</keyword>
<dbReference type="EMBL" id="MTYJ01000347">
    <property type="protein sequence ID" value="OWA53802.1"/>
    <property type="molecule type" value="Genomic_DNA"/>
</dbReference>
<dbReference type="AlphaFoldDB" id="A0A9X6NGU6"/>